<dbReference type="PANTHER" id="PTHR45632:SF3">
    <property type="entry name" value="KELCH-LIKE PROTEIN 32"/>
    <property type="match status" value="1"/>
</dbReference>
<feature type="domain" description="BTB" evidence="6">
    <location>
        <begin position="58"/>
        <end position="127"/>
    </location>
</feature>
<name>A0AAW2HM32_9NEOP</name>
<comment type="caution">
    <text evidence="7">The sequence shown here is derived from an EMBL/GenBank/DDBJ whole genome shotgun (WGS) entry which is preliminary data.</text>
</comment>
<dbReference type="PROSITE" id="PS50097">
    <property type="entry name" value="BTB"/>
    <property type="match status" value="1"/>
</dbReference>
<dbReference type="Pfam" id="PF24681">
    <property type="entry name" value="Kelch_KLHDC2_KLHL20_DRC7"/>
    <property type="match status" value="1"/>
</dbReference>
<dbReference type="InterPro" id="IPR011333">
    <property type="entry name" value="SKP1/BTB/POZ_sf"/>
</dbReference>
<evidence type="ECO:0000256" key="1">
    <source>
        <dbReference type="ARBA" id="ARBA00013699"/>
    </source>
</evidence>
<accession>A0AAW2HM32</accession>
<dbReference type="InterPro" id="IPR017096">
    <property type="entry name" value="BTB-kelch_protein"/>
</dbReference>
<keyword evidence="2" id="KW-0880">Kelch repeat</keyword>
<dbReference type="SMART" id="SM00875">
    <property type="entry name" value="BACK"/>
    <property type="match status" value="1"/>
</dbReference>
<dbReference type="InterPro" id="IPR006652">
    <property type="entry name" value="Kelch_1"/>
</dbReference>
<dbReference type="FunFam" id="1.25.40.420:FF:000001">
    <property type="entry name" value="Kelch-like family member 12"/>
    <property type="match status" value="1"/>
</dbReference>
<dbReference type="InterPro" id="IPR000210">
    <property type="entry name" value="BTB/POZ_dom"/>
</dbReference>
<dbReference type="PRINTS" id="PR00501">
    <property type="entry name" value="KELCHREPEAT"/>
</dbReference>
<dbReference type="InterPro" id="IPR015915">
    <property type="entry name" value="Kelch-typ_b-propeller"/>
</dbReference>
<organism evidence="7">
    <name type="scientific">Menopon gallinae</name>
    <name type="common">poultry shaft louse</name>
    <dbReference type="NCBI Taxonomy" id="328185"/>
    <lineage>
        <taxon>Eukaryota</taxon>
        <taxon>Metazoa</taxon>
        <taxon>Ecdysozoa</taxon>
        <taxon>Arthropoda</taxon>
        <taxon>Hexapoda</taxon>
        <taxon>Insecta</taxon>
        <taxon>Pterygota</taxon>
        <taxon>Neoptera</taxon>
        <taxon>Paraneoptera</taxon>
        <taxon>Psocodea</taxon>
        <taxon>Troctomorpha</taxon>
        <taxon>Phthiraptera</taxon>
        <taxon>Amblycera</taxon>
        <taxon>Menoponidae</taxon>
        <taxon>Menopon</taxon>
    </lineage>
</organism>
<evidence type="ECO:0000256" key="3">
    <source>
        <dbReference type="ARBA" id="ARBA00022737"/>
    </source>
</evidence>
<reference evidence="7" key="1">
    <citation type="journal article" date="2024" name="Gigascience">
        <title>Chromosome-level genome of the poultry shaft louse Menopon gallinae provides insight into the host-switching and adaptive evolution of parasitic lice.</title>
        <authorList>
            <person name="Xu Y."/>
            <person name="Ma L."/>
            <person name="Liu S."/>
            <person name="Liang Y."/>
            <person name="Liu Q."/>
            <person name="He Z."/>
            <person name="Tian L."/>
            <person name="Duan Y."/>
            <person name="Cai W."/>
            <person name="Li H."/>
            <person name="Song F."/>
        </authorList>
    </citation>
    <scope>NUCLEOTIDE SEQUENCE</scope>
    <source>
        <strain evidence="7">Cailab_2023a</strain>
    </source>
</reference>
<dbReference type="InterPro" id="IPR011705">
    <property type="entry name" value="BACK"/>
</dbReference>
<dbReference type="SMART" id="SM00612">
    <property type="entry name" value="Kelch"/>
    <property type="match status" value="6"/>
</dbReference>
<evidence type="ECO:0000313" key="7">
    <source>
        <dbReference type="EMBL" id="KAL0270994.1"/>
    </source>
</evidence>
<evidence type="ECO:0000256" key="5">
    <source>
        <dbReference type="SAM" id="MobiDB-lite"/>
    </source>
</evidence>
<feature type="region of interest" description="Disordered" evidence="5">
    <location>
        <begin position="601"/>
        <end position="625"/>
    </location>
</feature>
<dbReference type="Pfam" id="PF01344">
    <property type="entry name" value="Kelch_1"/>
    <property type="match status" value="1"/>
</dbReference>
<dbReference type="PIRSF" id="PIRSF037037">
    <property type="entry name" value="Kelch-like_protein_gigaxonin"/>
    <property type="match status" value="1"/>
</dbReference>
<dbReference type="SUPFAM" id="SSF54695">
    <property type="entry name" value="POZ domain"/>
    <property type="match status" value="1"/>
</dbReference>
<evidence type="ECO:0000256" key="2">
    <source>
        <dbReference type="ARBA" id="ARBA00022441"/>
    </source>
</evidence>
<dbReference type="EMBL" id="JARGDH010000004">
    <property type="protein sequence ID" value="KAL0270994.1"/>
    <property type="molecule type" value="Genomic_DNA"/>
</dbReference>
<dbReference type="Gene3D" id="2.120.10.80">
    <property type="entry name" value="Kelch-type beta propeller"/>
    <property type="match status" value="2"/>
</dbReference>
<dbReference type="AlphaFoldDB" id="A0AAW2HM32"/>
<dbReference type="Gene3D" id="1.25.40.420">
    <property type="match status" value="1"/>
</dbReference>
<dbReference type="Pfam" id="PF00651">
    <property type="entry name" value="BTB"/>
    <property type="match status" value="1"/>
</dbReference>
<dbReference type="Gene3D" id="3.30.710.10">
    <property type="entry name" value="Potassium Channel Kv1.1, Chain A"/>
    <property type="match status" value="1"/>
</dbReference>
<evidence type="ECO:0000259" key="6">
    <source>
        <dbReference type="PROSITE" id="PS50097"/>
    </source>
</evidence>
<gene>
    <name evidence="7" type="ORF">PYX00_008243</name>
</gene>
<sequence length="625" mass="70429">MEGNSRTCKKSPSRNRGLCSKLKLTKRKVPFKHKKCYCLRFADFPQVWTELRQNQELCDGTIISEDGKVYKVHRAILSAISPYFKALFTTSLNGGKSTNEIITENVPGEYIELILDYAYTGTCGVTSQNVEALLPIADQYGVLGVVQICCLFLSQELRIDNCLGIYQFSKVYSCHELAAESFKFILSQFKKIIRESPELYDLSFEDLNFFLSHDELNIRNEEVLLEAIQKWVEKNLEARKQFLPQLLSSIRFGLTSVSFVESIKNIHYIGSDPKCLQVLQPALEFLSSENEIDLNDDLARPRTPFEILFAIGGWSAGSPTNFVETYDTRADRWFLSVDTDLQPRAYHGLCTLGQIIYMIGGFDGNEHFNSVRSFDPVLRVWSERACMYHARCYVSVATMNGLIYAMGGYNGRNRMSSAERYDPEKNQWEMIAWMNKQRSDASAASLNNKMYVAGGFNGQEVLSSAEVYDPCTNQWTLIASMNNARSGVSLIGYKDSIYALGGFNGYIRLSTAEKFDPTGPDLQWHGIPEMFNPRSNFATVILDDMIFVVGGFNGSATIPYVECYDGEAKEWYDASQMNLNRSALSAAVVSGLPNAKDYAYRKRSGHSGGESSNNHFGQFSDYEDA</sequence>
<dbReference type="SMART" id="SM00225">
    <property type="entry name" value="BTB"/>
    <property type="match status" value="1"/>
</dbReference>
<comment type="function">
    <text evidence="4">Probable substrate-specific adapter of an E3 ubiquitin-protein ligase complex which mediates the ubiquitination and subsequent proteasomal degradation of target proteins. May have a role in synapse differentiation and growth.</text>
</comment>
<keyword evidence="3" id="KW-0677">Repeat</keyword>
<dbReference type="GO" id="GO:0003779">
    <property type="term" value="F:actin binding"/>
    <property type="evidence" value="ECO:0007669"/>
    <property type="project" value="UniProtKB-KW"/>
</dbReference>
<protein>
    <recommendedName>
        <fullName evidence="1">Kelch-like protein diablo</fullName>
    </recommendedName>
</protein>
<evidence type="ECO:0000256" key="4">
    <source>
        <dbReference type="ARBA" id="ARBA00043912"/>
    </source>
</evidence>
<dbReference type="PANTHER" id="PTHR45632">
    <property type="entry name" value="LD33804P"/>
    <property type="match status" value="1"/>
</dbReference>
<dbReference type="Pfam" id="PF07707">
    <property type="entry name" value="BACK"/>
    <property type="match status" value="1"/>
</dbReference>
<dbReference type="SUPFAM" id="SSF117281">
    <property type="entry name" value="Kelch motif"/>
    <property type="match status" value="1"/>
</dbReference>
<proteinExistence type="predicted"/>